<protein>
    <recommendedName>
        <fullName evidence="3">DUF4352 domain-containing protein</fullName>
    </recommendedName>
</protein>
<dbReference type="Proteomes" id="UP000437065">
    <property type="component" value="Unassembled WGS sequence"/>
</dbReference>
<dbReference type="RefSeq" id="WP_159663887.1">
    <property type="nucleotide sequence ID" value="NZ_WUUS01000002.1"/>
</dbReference>
<gene>
    <name evidence="1" type="ORF">GRX01_04655</name>
</gene>
<dbReference type="AlphaFoldDB" id="A0A6B0SNZ0"/>
<evidence type="ECO:0000313" key="2">
    <source>
        <dbReference type="Proteomes" id="UP000437065"/>
    </source>
</evidence>
<proteinExistence type="predicted"/>
<comment type="caution">
    <text evidence="1">The sequence shown here is derived from an EMBL/GenBank/DDBJ whole genome shotgun (WGS) entry which is preliminary data.</text>
</comment>
<organism evidence="1 2">
    <name type="scientific">Halobaculum saliterrae</name>
    <dbReference type="NCBI Taxonomy" id="2073113"/>
    <lineage>
        <taxon>Archaea</taxon>
        <taxon>Methanobacteriati</taxon>
        <taxon>Methanobacteriota</taxon>
        <taxon>Stenosarchaea group</taxon>
        <taxon>Halobacteria</taxon>
        <taxon>Halobacteriales</taxon>
        <taxon>Haloferacaceae</taxon>
        <taxon>Halobaculum</taxon>
    </lineage>
</organism>
<accession>A0A6B0SNZ0</accession>
<name>A0A6B0SNZ0_9EURY</name>
<evidence type="ECO:0008006" key="3">
    <source>
        <dbReference type="Google" id="ProtNLM"/>
    </source>
</evidence>
<evidence type="ECO:0000313" key="1">
    <source>
        <dbReference type="EMBL" id="MXR40638.1"/>
    </source>
</evidence>
<sequence>MSSSPINRAITDEFDVRLVAIADDVETGGGGFMEDDDPGTATVLFFEVENVGDEPVEWWYDEHDVLDEDRFQYATDDSIGAGFGGPHAVGWLPPHWYAKIRIRPGARARCVTAVSEFPSDATIDRLYYEYGEVEYELAVDRAELDSPPV</sequence>
<reference evidence="1 2" key="1">
    <citation type="submission" date="2019-12" db="EMBL/GenBank/DDBJ databases">
        <title>Isolation and characterization of three novel carbon monoxide-oxidizing members of Halobacteria from salione crusts and soils.</title>
        <authorList>
            <person name="Myers M.R."/>
            <person name="King G.M."/>
        </authorList>
    </citation>
    <scope>NUCLEOTIDE SEQUENCE [LARGE SCALE GENOMIC DNA]</scope>
    <source>
        <strain evidence="1 2">WSA2</strain>
    </source>
</reference>
<dbReference type="EMBL" id="WUUS01000002">
    <property type="protein sequence ID" value="MXR40638.1"/>
    <property type="molecule type" value="Genomic_DNA"/>
</dbReference>
<keyword evidence="2" id="KW-1185">Reference proteome</keyword>